<comment type="caution">
    <text evidence="3">The sequence shown here is derived from an EMBL/GenBank/DDBJ whole genome shotgun (WGS) entry which is preliminary data.</text>
</comment>
<dbReference type="Gene3D" id="3.30.1490.20">
    <property type="entry name" value="ATP-grasp fold, A domain"/>
    <property type="match status" value="1"/>
</dbReference>
<keyword evidence="4" id="KW-1185">Reference proteome</keyword>
<keyword evidence="1" id="KW-0067">ATP-binding</keyword>
<evidence type="ECO:0000259" key="2">
    <source>
        <dbReference type="PROSITE" id="PS50975"/>
    </source>
</evidence>
<dbReference type="PANTHER" id="PTHR21621">
    <property type="entry name" value="RIBOSOMAL PROTEIN S6 MODIFICATION PROTEIN"/>
    <property type="match status" value="1"/>
</dbReference>
<feature type="domain" description="ATP-grasp" evidence="2">
    <location>
        <begin position="90"/>
        <end position="345"/>
    </location>
</feature>
<proteinExistence type="predicted"/>
<accession>A0ABU2DRE2</accession>
<dbReference type="PROSITE" id="PS50975">
    <property type="entry name" value="ATP_GRASP"/>
    <property type="match status" value="1"/>
</dbReference>
<dbReference type="InterPro" id="IPR011761">
    <property type="entry name" value="ATP-grasp"/>
</dbReference>
<dbReference type="PANTHER" id="PTHR21621:SF0">
    <property type="entry name" value="BETA-CITRYLGLUTAMATE SYNTHASE B-RELATED"/>
    <property type="match status" value="1"/>
</dbReference>
<name>A0ABU2DRE2_9MICC</name>
<protein>
    <submittedName>
        <fullName evidence="3">ATP-grasp domain-containing protein</fullName>
    </submittedName>
</protein>
<dbReference type="Pfam" id="PF02655">
    <property type="entry name" value="ATP-grasp_3"/>
    <property type="match status" value="1"/>
</dbReference>
<keyword evidence="1" id="KW-0547">Nucleotide-binding</keyword>
<dbReference type="EMBL" id="JAVKGR010000004">
    <property type="protein sequence ID" value="MDR8019072.1"/>
    <property type="molecule type" value="Genomic_DNA"/>
</dbReference>
<evidence type="ECO:0000313" key="4">
    <source>
        <dbReference type="Proteomes" id="UP001251870"/>
    </source>
</evidence>
<dbReference type="InterPro" id="IPR013815">
    <property type="entry name" value="ATP_grasp_subdomain_1"/>
</dbReference>
<gene>
    <name evidence="3" type="ORF">RIL96_05780</name>
</gene>
<reference evidence="3 4" key="1">
    <citation type="submission" date="2023-09" db="EMBL/GenBank/DDBJ databases">
        <title>Description of three actinobacteria isolated from air of manufacturing shop in a pharmaceutical factory.</title>
        <authorList>
            <person name="Zhang D.-F."/>
        </authorList>
    </citation>
    <scope>NUCLEOTIDE SEQUENCE [LARGE SCALE GENOMIC DNA]</scope>
    <source>
        <strain evidence="3 4">LY-0111</strain>
    </source>
</reference>
<dbReference type="SUPFAM" id="SSF56059">
    <property type="entry name" value="Glutathione synthetase ATP-binding domain-like"/>
    <property type="match status" value="1"/>
</dbReference>
<dbReference type="Gene3D" id="3.30.470.20">
    <property type="entry name" value="ATP-grasp fold, B domain"/>
    <property type="match status" value="2"/>
</dbReference>
<organism evidence="3 4">
    <name type="scientific">Nesterenkonia aerolata</name>
    <dbReference type="NCBI Taxonomy" id="3074079"/>
    <lineage>
        <taxon>Bacteria</taxon>
        <taxon>Bacillati</taxon>
        <taxon>Actinomycetota</taxon>
        <taxon>Actinomycetes</taxon>
        <taxon>Micrococcales</taxon>
        <taxon>Micrococcaceae</taxon>
        <taxon>Nesterenkonia</taxon>
    </lineage>
</organism>
<dbReference type="Proteomes" id="UP001251870">
    <property type="component" value="Unassembled WGS sequence"/>
</dbReference>
<evidence type="ECO:0000256" key="1">
    <source>
        <dbReference type="PROSITE-ProRule" id="PRU00409"/>
    </source>
</evidence>
<dbReference type="RefSeq" id="WP_310548066.1">
    <property type="nucleotide sequence ID" value="NZ_JAVKGR010000004.1"/>
</dbReference>
<evidence type="ECO:0000313" key="3">
    <source>
        <dbReference type="EMBL" id="MDR8019072.1"/>
    </source>
</evidence>
<sequence>MTSAELDANSRFVAEHIAHRSLQFNALPQWPGHRGTLKATARRRGLTLSEYANTMVFFDDGICVGATTGLVSSLIAYSASRLTRSKRATREILESAGMPVPAGAAFDADGAVRARRYIEATLQAHPGRRFVLKPSDGNAGRGITTGISAGEEVAGAWKRAQAASKDGEIVVEEQVSGIDVRVFVVGAKAVAAAVRIPAHIIGDGARSLADLAEEYTQTRRVNAYLGARDPHVDQRHLARGGYDLSSVPGQGEVVFLNGTANISQGGLSVDVTEAIAPELLDVAVRAAHTVPGLGTAGVDLFVPDLSTTDGAHVIELNPSANLSINQYPAYGQGRDVASAIIDEMLRQGS</sequence>
<dbReference type="InterPro" id="IPR003806">
    <property type="entry name" value="ATP-grasp_PylC-type"/>
</dbReference>